<dbReference type="SUPFAM" id="SSF56112">
    <property type="entry name" value="Protein kinase-like (PK-like)"/>
    <property type="match status" value="1"/>
</dbReference>
<sequence length="346" mass="37402">MIHQGLDLERLRALLVDSGVAVGQSLSARALPGGRSNLTYRVTDGRMAWVVRRPPLHGLTPSAHDVAREYRVTGALKHSAVPVAATVAADVDGSYTGSPLTVVEFVQGQVVREHRDLDDLTDDQIEALAAELVHTLVDLHAVDYRAVELEDFGRPDGFAARQVRLWTRQWHRVRTRDLTDVDLLAAALSESVPTIASEPSIVHGDFRIDNTIVDLSAPRCVRAVVDWELSTIGDPLTDIALMCVYRSPALNTILGTKAAWTSPRLPTADVLAQHYALASGRDLSQWPFYVALAHFKLAVIAEGIAYRATAGSSTDQNARSAGKCVPELVAAGLRALRGRQGTSIGS</sequence>
<protein>
    <submittedName>
        <fullName evidence="1">Acyl-CoA dehydrogenase</fullName>
    </submittedName>
</protein>
<dbReference type="Proteomes" id="UP000255389">
    <property type="component" value="Unassembled WGS sequence"/>
</dbReference>
<dbReference type="Gene3D" id="3.90.1200.10">
    <property type="match status" value="1"/>
</dbReference>
<dbReference type="Pfam" id="PF01636">
    <property type="entry name" value="APH"/>
    <property type="match status" value="1"/>
</dbReference>
<dbReference type="InterPro" id="IPR002575">
    <property type="entry name" value="Aminoglycoside_PTrfase"/>
</dbReference>
<dbReference type="PANTHER" id="PTHR47829">
    <property type="entry name" value="HYDROLASE, PUTATIVE (AFU_ORTHOLOGUE AFUA_1G12880)-RELATED"/>
    <property type="match status" value="1"/>
</dbReference>
<dbReference type="AlphaFoldDB" id="A0A378V1U1"/>
<dbReference type="InterPro" id="IPR052898">
    <property type="entry name" value="ACAD10-like"/>
</dbReference>
<dbReference type="InterPro" id="IPR041726">
    <property type="entry name" value="ACAD10_11_N"/>
</dbReference>
<reference evidence="1 2" key="1">
    <citation type="submission" date="2018-06" db="EMBL/GenBank/DDBJ databases">
        <authorList>
            <consortium name="Pathogen Informatics"/>
            <person name="Doyle S."/>
        </authorList>
    </citation>
    <scope>NUCLEOTIDE SEQUENCE [LARGE SCALE GENOMIC DNA]</scope>
    <source>
        <strain evidence="1 2">NCTC1542</strain>
    </source>
</reference>
<proteinExistence type="predicted"/>
<dbReference type="GeneID" id="93410832"/>
<dbReference type="RefSeq" id="WP_038562864.1">
    <property type="nucleotide sequence ID" value="NZ_CP110127.1"/>
</dbReference>
<dbReference type="InterPro" id="IPR011009">
    <property type="entry name" value="Kinase-like_dom_sf"/>
</dbReference>
<dbReference type="EMBL" id="UGQY01000004">
    <property type="protein sequence ID" value="SUA03757.1"/>
    <property type="molecule type" value="Genomic_DNA"/>
</dbReference>
<evidence type="ECO:0000313" key="1">
    <source>
        <dbReference type="EMBL" id="SUA03757.1"/>
    </source>
</evidence>
<name>A0A378V1U1_MYCFO</name>
<dbReference type="CDD" id="cd05154">
    <property type="entry name" value="ACAD10_11_N-like"/>
    <property type="match status" value="1"/>
</dbReference>
<dbReference type="Gene3D" id="3.30.200.20">
    <property type="entry name" value="Phosphorylase Kinase, domain 1"/>
    <property type="match status" value="1"/>
</dbReference>
<gene>
    <name evidence="1" type="primary">fadE36</name>
    <name evidence="1" type="ORF">NCTC1542_05243</name>
</gene>
<evidence type="ECO:0000313" key="2">
    <source>
        <dbReference type="Proteomes" id="UP000255389"/>
    </source>
</evidence>
<accession>A0A378V1U1</accession>
<dbReference type="PANTHER" id="PTHR47829:SF1">
    <property type="entry name" value="HAD FAMILY PHOSPHATASE"/>
    <property type="match status" value="1"/>
</dbReference>
<organism evidence="1 2">
    <name type="scientific">Mycolicibacterium fortuitum</name>
    <name type="common">Mycobacterium fortuitum</name>
    <dbReference type="NCBI Taxonomy" id="1766"/>
    <lineage>
        <taxon>Bacteria</taxon>
        <taxon>Bacillati</taxon>
        <taxon>Actinomycetota</taxon>
        <taxon>Actinomycetes</taxon>
        <taxon>Mycobacteriales</taxon>
        <taxon>Mycobacteriaceae</taxon>
        <taxon>Mycolicibacterium</taxon>
    </lineage>
</organism>